<dbReference type="InterPro" id="IPR007848">
    <property type="entry name" value="Small_mtfrase_dom"/>
</dbReference>
<dbReference type="Gene3D" id="3.40.50.150">
    <property type="entry name" value="Vaccinia Virus protein VP39"/>
    <property type="match status" value="1"/>
</dbReference>
<feature type="domain" description="Methyltransferase small" evidence="1">
    <location>
        <begin position="14"/>
        <end position="168"/>
    </location>
</feature>
<gene>
    <name evidence="2" type="ORF">N7603_01355</name>
</gene>
<evidence type="ECO:0000313" key="2">
    <source>
        <dbReference type="EMBL" id="MCU0104298.1"/>
    </source>
</evidence>
<dbReference type="InterPro" id="IPR029063">
    <property type="entry name" value="SAM-dependent_MTases_sf"/>
</dbReference>
<protein>
    <submittedName>
        <fullName evidence="2">tRNA1(Val) (Adenine(37)-N6)-methyltransferase</fullName>
    </submittedName>
</protein>
<keyword evidence="3" id="KW-1185">Reference proteome</keyword>
<dbReference type="Pfam" id="PF05175">
    <property type="entry name" value="MTS"/>
    <property type="match status" value="1"/>
</dbReference>
<dbReference type="SUPFAM" id="SSF53335">
    <property type="entry name" value="S-adenosyl-L-methionine-dependent methyltransferases"/>
    <property type="match status" value="1"/>
</dbReference>
<dbReference type="CDD" id="cd02440">
    <property type="entry name" value="AdoMet_MTases"/>
    <property type="match status" value="1"/>
</dbReference>
<accession>A0ABT2PU78</accession>
<dbReference type="EMBL" id="JAOEGN010000002">
    <property type="protein sequence ID" value="MCU0104298.1"/>
    <property type="molecule type" value="Genomic_DNA"/>
</dbReference>
<dbReference type="InterPro" id="IPR050210">
    <property type="entry name" value="tRNA_Adenine-N(6)_MTase"/>
</dbReference>
<reference evidence="3" key="1">
    <citation type="submission" date="2023-07" db="EMBL/GenBank/DDBJ databases">
        <title>Novel Mycoplasma species identified in domestic and wild animals.</title>
        <authorList>
            <person name="Volokhov D.V."/>
            <person name="Furtak V.A."/>
            <person name="Zagorodnyaya T.A."/>
        </authorList>
    </citation>
    <scope>NUCLEOTIDE SEQUENCE [LARGE SCALE GENOMIC DNA]</scope>
    <source>
        <strain evidence="3">92-19</strain>
    </source>
</reference>
<sequence length="252" mass="28907">MQIENELLGYPRLKIIQDPNMFAFSIDSMLLGDFVKIKKHTKRIMDLCTGNAAIPLYLTVKTTAEIHGVEIQDKVFEMAQKGVKINNLSHQIHLHHRDLKGISKEVGKLSFDIVTANPPFFKVPANPHLNKNEYLTIARHEVMLTLEELIIEAAQLLNNGGSFYLVHRPDRLTDILSLLRKHDLEPKRMKLVQPRRHAQPNHVLIEAVKNRLEGGLIVETPLVVYHKDHWTKPILDIYNIGRESYVTQSTQP</sequence>
<evidence type="ECO:0000259" key="1">
    <source>
        <dbReference type="Pfam" id="PF05175"/>
    </source>
</evidence>
<comment type="caution">
    <text evidence="2">The sequence shown here is derived from an EMBL/GenBank/DDBJ whole genome shotgun (WGS) entry which is preliminary data.</text>
</comment>
<dbReference type="PANTHER" id="PTHR47739">
    <property type="entry name" value="TRNA1(VAL) (ADENINE(37)-N6)-METHYLTRANSFERASE"/>
    <property type="match status" value="1"/>
</dbReference>
<dbReference type="PANTHER" id="PTHR47739:SF1">
    <property type="entry name" value="TRNA1(VAL) (ADENINE(37)-N6)-METHYLTRANSFERASE"/>
    <property type="match status" value="1"/>
</dbReference>
<organism evidence="2 3">
    <name type="scientific">Paracholeplasma vituli</name>
    <dbReference type="NCBI Taxonomy" id="69473"/>
    <lineage>
        <taxon>Bacteria</taxon>
        <taxon>Bacillati</taxon>
        <taxon>Mycoplasmatota</taxon>
        <taxon>Mollicutes</taxon>
        <taxon>Acholeplasmatales</taxon>
        <taxon>Acholeplasmataceae</taxon>
        <taxon>Paracholeplasma</taxon>
    </lineage>
</organism>
<name>A0ABT2PU78_9MOLU</name>
<evidence type="ECO:0000313" key="3">
    <source>
        <dbReference type="Proteomes" id="UP001209076"/>
    </source>
</evidence>
<proteinExistence type="predicted"/>
<dbReference type="Proteomes" id="UP001209076">
    <property type="component" value="Unassembled WGS sequence"/>
</dbReference>
<dbReference type="RefSeq" id="WP_262095522.1">
    <property type="nucleotide sequence ID" value="NZ_JAOEGN010000002.1"/>
</dbReference>